<dbReference type="Gene3D" id="2.10.109.10">
    <property type="entry name" value="Umud Fragment, subunit A"/>
    <property type="match status" value="1"/>
</dbReference>
<keyword evidence="10" id="KW-1185">Reference proteome</keyword>
<dbReference type="InterPro" id="IPR006197">
    <property type="entry name" value="Peptidase_S24_LexA"/>
</dbReference>
<evidence type="ECO:0000313" key="10">
    <source>
        <dbReference type="Proteomes" id="UP000034228"/>
    </source>
</evidence>
<sequence length="143" mass="15904">MSAVFIGNADSWPKRPIPFYSDPVKAGFPSPAQDYVERTLDLNELCIKHPNATFFVRVCGDSMIEAGIFDGDVLVVDRSIDAVHGHIVVASIGGEFTVKEYCTRPVMQLLPRNPAYQPIRLRDGDEMSVFGVVIANVRQFVYI</sequence>
<dbReference type="PRINTS" id="PR00726">
    <property type="entry name" value="LEXASERPTASE"/>
</dbReference>
<evidence type="ECO:0000313" key="9">
    <source>
        <dbReference type="EMBL" id="KKO45765.1"/>
    </source>
</evidence>
<evidence type="ECO:0000256" key="1">
    <source>
        <dbReference type="ARBA" id="ARBA00007484"/>
    </source>
</evidence>
<keyword evidence="4 7" id="KW-0068">Autocatalytic cleavage</keyword>
<proteinExistence type="inferred from homology"/>
<dbReference type="InterPro" id="IPR050077">
    <property type="entry name" value="LexA_repressor"/>
</dbReference>
<dbReference type="GO" id="GO:0003677">
    <property type="term" value="F:DNA binding"/>
    <property type="evidence" value="ECO:0007669"/>
    <property type="project" value="InterPro"/>
</dbReference>
<evidence type="ECO:0000256" key="4">
    <source>
        <dbReference type="ARBA" id="ARBA00022813"/>
    </source>
</evidence>
<comment type="caution">
    <text evidence="9">The sequence shown here is derived from an EMBL/GenBank/DDBJ whole genome shotgun (WGS) entry which is preliminary data.</text>
</comment>
<dbReference type="InterPro" id="IPR015927">
    <property type="entry name" value="Peptidase_S24_S26A/B/C"/>
</dbReference>
<evidence type="ECO:0000256" key="2">
    <source>
        <dbReference type="ARBA" id="ARBA00022763"/>
    </source>
</evidence>
<feature type="domain" description="Peptidase S24/S26A/S26B/S26C" evidence="8">
    <location>
        <begin position="18"/>
        <end position="134"/>
    </location>
</feature>
<organism evidence="9 10">
    <name type="scientific">Arsukibacterium ikkense</name>
    <dbReference type="NCBI Taxonomy" id="336831"/>
    <lineage>
        <taxon>Bacteria</taxon>
        <taxon>Pseudomonadati</taxon>
        <taxon>Pseudomonadota</taxon>
        <taxon>Gammaproteobacteria</taxon>
        <taxon>Chromatiales</taxon>
        <taxon>Chromatiaceae</taxon>
        <taxon>Arsukibacterium</taxon>
    </lineage>
</organism>
<dbReference type="GO" id="GO:0016787">
    <property type="term" value="F:hydrolase activity"/>
    <property type="evidence" value="ECO:0007669"/>
    <property type="project" value="UniProtKB-KW"/>
</dbReference>
<dbReference type="PANTHER" id="PTHR33516:SF2">
    <property type="entry name" value="LEXA REPRESSOR-RELATED"/>
    <property type="match status" value="1"/>
</dbReference>
<keyword evidence="6" id="KW-0742">SOS response</keyword>
<dbReference type="NCBIfam" id="NF007621">
    <property type="entry name" value="PRK10276.1"/>
    <property type="match status" value="1"/>
</dbReference>
<dbReference type="Proteomes" id="UP000034228">
    <property type="component" value="Unassembled WGS sequence"/>
</dbReference>
<name>A0A0M2V7Y8_9GAMM</name>
<dbReference type="InterPro" id="IPR036286">
    <property type="entry name" value="LexA/Signal_pep-like_sf"/>
</dbReference>
<dbReference type="PATRIC" id="fig|336831.14.peg.2694"/>
<evidence type="ECO:0000256" key="6">
    <source>
        <dbReference type="ARBA" id="ARBA00023236"/>
    </source>
</evidence>
<keyword evidence="2" id="KW-0227">DNA damage</keyword>
<dbReference type="InterPro" id="IPR039418">
    <property type="entry name" value="LexA-like"/>
</dbReference>
<dbReference type="EMBL" id="LAHO01000007">
    <property type="protein sequence ID" value="KKO45765.1"/>
    <property type="molecule type" value="Genomic_DNA"/>
</dbReference>
<dbReference type="GO" id="GO:0006281">
    <property type="term" value="P:DNA repair"/>
    <property type="evidence" value="ECO:0007669"/>
    <property type="project" value="UniProtKB-KW"/>
</dbReference>
<dbReference type="GO" id="GO:0006355">
    <property type="term" value="P:regulation of DNA-templated transcription"/>
    <property type="evidence" value="ECO:0007669"/>
    <property type="project" value="InterPro"/>
</dbReference>
<dbReference type="RefSeq" id="WP_046557283.1">
    <property type="nucleotide sequence ID" value="NZ_LAHO01000007.1"/>
</dbReference>
<keyword evidence="5" id="KW-0234">DNA repair</keyword>
<dbReference type="OrthoDB" id="9787787at2"/>
<dbReference type="PANTHER" id="PTHR33516">
    <property type="entry name" value="LEXA REPRESSOR"/>
    <property type="match status" value="1"/>
</dbReference>
<dbReference type="STRING" id="336831.WG68_08600"/>
<dbReference type="Pfam" id="PF00717">
    <property type="entry name" value="Peptidase_S24"/>
    <property type="match status" value="1"/>
</dbReference>
<evidence type="ECO:0000256" key="3">
    <source>
        <dbReference type="ARBA" id="ARBA00022801"/>
    </source>
</evidence>
<comment type="similarity">
    <text evidence="1 7">Belongs to the peptidase S24 family.</text>
</comment>
<keyword evidence="3 7" id="KW-0378">Hydrolase</keyword>
<accession>A0A0M2V7Y8</accession>
<gene>
    <name evidence="9" type="ORF">WG68_08600</name>
</gene>
<evidence type="ECO:0000256" key="7">
    <source>
        <dbReference type="RuleBase" id="RU003991"/>
    </source>
</evidence>
<dbReference type="SUPFAM" id="SSF51306">
    <property type="entry name" value="LexA/Signal peptidase"/>
    <property type="match status" value="1"/>
</dbReference>
<dbReference type="AlphaFoldDB" id="A0A0M2V7Y8"/>
<dbReference type="GO" id="GO:0009432">
    <property type="term" value="P:SOS response"/>
    <property type="evidence" value="ECO:0007669"/>
    <property type="project" value="UniProtKB-KW"/>
</dbReference>
<evidence type="ECO:0000256" key="5">
    <source>
        <dbReference type="ARBA" id="ARBA00023204"/>
    </source>
</evidence>
<dbReference type="CDD" id="cd06529">
    <property type="entry name" value="S24_LexA-like"/>
    <property type="match status" value="1"/>
</dbReference>
<protein>
    <submittedName>
        <fullName evidence="9">UV protection and mutation protein</fullName>
    </submittedName>
</protein>
<reference evidence="9 10" key="1">
    <citation type="submission" date="2015-03" db="EMBL/GenBank/DDBJ databases">
        <title>Draft genome sequences of two protease-producing strains of Arsukibacterium isolated from two cold and alkaline environments.</title>
        <authorList>
            <person name="Lylloff J.E."/>
            <person name="Skov L.B."/>
            <person name="Jepsen M."/>
            <person name="Hallin P.F."/>
            <person name="Sorensen S.J."/>
            <person name="Stougaard P."/>
            <person name="Glaring M.A."/>
        </authorList>
    </citation>
    <scope>NUCLEOTIDE SEQUENCE [LARGE SCALE GENOMIC DNA]</scope>
    <source>
        <strain evidence="9 10">GCM72</strain>
    </source>
</reference>
<evidence type="ECO:0000259" key="8">
    <source>
        <dbReference type="Pfam" id="PF00717"/>
    </source>
</evidence>